<evidence type="ECO:0000313" key="1">
    <source>
        <dbReference type="EMBL" id="CAJ1939139.1"/>
    </source>
</evidence>
<evidence type="ECO:0000313" key="2">
    <source>
        <dbReference type="Proteomes" id="UP001295423"/>
    </source>
</evidence>
<organism evidence="1 2">
    <name type="scientific">Cylindrotheca closterium</name>
    <dbReference type="NCBI Taxonomy" id="2856"/>
    <lineage>
        <taxon>Eukaryota</taxon>
        <taxon>Sar</taxon>
        <taxon>Stramenopiles</taxon>
        <taxon>Ochrophyta</taxon>
        <taxon>Bacillariophyta</taxon>
        <taxon>Bacillariophyceae</taxon>
        <taxon>Bacillariophycidae</taxon>
        <taxon>Bacillariales</taxon>
        <taxon>Bacillariaceae</taxon>
        <taxon>Cylindrotheca</taxon>
    </lineage>
</organism>
<protein>
    <submittedName>
        <fullName evidence="1">Uncharacterized protein</fullName>
    </submittedName>
</protein>
<proteinExistence type="predicted"/>
<sequence length="190" mass="21381">MSQDSIVEKARILAAKANDHKTLESDKLTNLRLGVLAELDQLEKKGRPTVEELVSSSDVETMTQLLCTRAELLMSLQEPEKTKKDLLWLQDLVKLAATNRQKLNSMYKHGEALVAQNKGEEAQELAMKIDEYKAKNNTVPMPQLSFDVCIMLGEAEETMENWEAAKLVYSAMLQKSDEGPIMTPLNNLRC</sequence>
<dbReference type="AlphaFoldDB" id="A0AAD2CWD9"/>
<keyword evidence="2" id="KW-1185">Reference proteome</keyword>
<gene>
    <name evidence="1" type="ORF">CYCCA115_LOCUS6447</name>
</gene>
<reference evidence="1" key="1">
    <citation type="submission" date="2023-08" db="EMBL/GenBank/DDBJ databases">
        <authorList>
            <person name="Audoor S."/>
            <person name="Bilcke G."/>
        </authorList>
    </citation>
    <scope>NUCLEOTIDE SEQUENCE</scope>
</reference>
<comment type="caution">
    <text evidence="1">The sequence shown here is derived from an EMBL/GenBank/DDBJ whole genome shotgun (WGS) entry which is preliminary data.</text>
</comment>
<name>A0AAD2CWD9_9STRA</name>
<dbReference type="EMBL" id="CAKOGP040000779">
    <property type="protein sequence ID" value="CAJ1939139.1"/>
    <property type="molecule type" value="Genomic_DNA"/>
</dbReference>
<dbReference type="Proteomes" id="UP001295423">
    <property type="component" value="Unassembled WGS sequence"/>
</dbReference>
<accession>A0AAD2CWD9</accession>